<dbReference type="EMBL" id="JAZHXJ010003213">
    <property type="protein sequence ID" value="KAL1835341.1"/>
    <property type="molecule type" value="Genomic_DNA"/>
</dbReference>
<sequence length="191" mass="20488">MWPTGTKVRAGSGTRATPRWVLAVSRSGADSLTVVHLPSQLRALPSFLYRPLAPVSLRLLTWGYLATCCASSSSRSSRLSGRTCCAICHERTIPVENKAAFRNLGRALPPSRASSCSRPPSLSTSAPRPTSTRTPAAGDTCGPDGPETRSPRESGRRPCELPWRQESDGQQEQNTVLVEGRSRVGGASPYL</sequence>
<feature type="compositionally biased region" description="Low complexity" evidence="1">
    <location>
        <begin position="109"/>
        <end position="137"/>
    </location>
</feature>
<feature type="region of interest" description="Disordered" evidence="1">
    <location>
        <begin position="109"/>
        <end position="191"/>
    </location>
</feature>
<evidence type="ECO:0000256" key="1">
    <source>
        <dbReference type="SAM" id="MobiDB-lite"/>
    </source>
</evidence>
<accession>A0ABR3V0S0</accession>
<feature type="compositionally biased region" description="Basic and acidic residues" evidence="1">
    <location>
        <begin position="146"/>
        <end position="167"/>
    </location>
</feature>
<organism evidence="2 3">
    <name type="scientific">Phialemonium thermophilum</name>
    <dbReference type="NCBI Taxonomy" id="223376"/>
    <lineage>
        <taxon>Eukaryota</taxon>
        <taxon>Fungi</taxon>
        <taxon>Dikarya</taxon>
        <taxon>Ascomycota</taxon>
        <taxon>Pezizomycotina</taxon>
        <taxon>Sordariomycetes</taxon>
        <taxon>Sordariomycetidae</taxon>
        <taxon>Cephalothecales</taxon>
        <taxon>Cephalothecaceae</taxon>
        <taxon>Phialemonium</taxon>
    </lineage>
</organism>
<gene>
    <name evidence="2" type="ORF">VTK73DRAFT_5756</name>
</gene>
<dbReference type="Proteomes" id="UP001586593">
    <property type="component" value="Unassembled WGS sequence"/>
</dbReference>
<name>A0ABR3V0S0_9PEZI</name>
<comment type="caution">
    <text evidence="2">The sequence shown here is derived from an EMBL/GenBank/DDBJ whole genome shotgun (WGS) entry which is preliminary data.</text>
</comment>
<protein>
    <submittedName>
        <fullName evidence="2">Uncharacterized protein</fullName>
    </submittedName>
</protein>
<proteinExistence type="predicted"/>
<keyword evidence="3" id="KW-1185">Reference proteome</keyword>
<reference evidence="2 3" key="1">
    <citation type="journal article" date="2024" name="Commun. Biol.">
        <title>Comparative genomic analysis of thermophilic fungi reveals convergent evolutionary adaptations and gene losses.</title>
        <authorList>
            <person name="Steindorff A.S."/>
            <person name="Aguilar-Pontes M.V."/>
            <person name="Robinson A.J."/>
            <person name="Andreopoulos B."/>
            <person name="LaButti K."/>
            <person name="Kuo A."/>
            <person name="Mondo S."/>
            <person name="Riley R."/>
            <person name="Otillar R."/>
            <person name="Haridas S."/>
            <person name="Lipzen A."/>
            <person name="Grimwood J."/>
            <person name="Schmutz J."/>
            <person name="Clum A."/>
            <person name="Reid I.D."/>
            <person name="Moisan M.C."/>
            <person name="Butler G."/>
            <person name="Nguyen T.T.M."/>
            <person name="Dewar K."/>
            <person name="Conant G."/>
            <person name="Drula E."/>
            <person name="Henrissat B."/>
            <person name="Hansel C."/>
            <person name="Singer S."/>
            <person name="Hutchinson M.I."/>
            <person name="de Vries R.P."/>
            <person name="Natvig D.O."/>
            <person name="Powell A.J."/>
            <person name="Tsang A."/>
            <person name="Grigoriev I.V."/>
        </authorList>
    </citation>
    <scope>NUCLEOTIDE SEQUENCE [LARGE SCALE GENOMIC DNA]</scope>
    <source>
        <strain evidence="2 3">ATCC 24622</strain>
    </source>
</reference>
<evidence type="ECO:0000313" key="3">
    <source>
        <dbReference type="Proteomes" id="UP001586593"/>
    </source>
</evidence>
<evidence type="ECO:0000313" key="2">
    <source>
        <dbReference type="EMBL" id="KAL1835341.1"/>
    </source>
</evidence>